<reference evidence="4 5" key="1">
    <citation type="submission" date="2017-12" db="EMBL/GenBank/DDBJ databases">
        <title>Phylogenetic diversity of female urinary microbiome.</title>
        <authorList>
            <person name="Thomas-White K."/>
            <person name="Wolfe A.J."/>
        </authorList>
    </citation>
    <scope>NUCLEOTIDE SEQUENCE [LARGE SCALE GENOMIC DNA]</scope>
    <source>
        <strain evidence="4 5">UMB0833</strain>
    </source>
</reference>
<evidence type="ECO:0000256" key="2">
    <source>
        <dbReference type="SAM" id="MobiDB-lite"/>
    </source>
</evidence>
<organism evidence="4 5">
    <name type="scientific">Gardnerella pickettii</name>
    <dbReference type="NCBI Taxonomy" id="2914924"/>
    <lineage>
        <taxon>Bacteria</taxon>
        <taxon>Bacillati</taxon>
        <taxon>Actinomycetota</taxon>
        <taxon>Actinomycetes</taxon>
        <taxon>Bifidobacteriales</taxon>
        <taxon>Bifidobacteriaceae</taxon>
        <taxon>Gardnerella</taxon>
    </lineage>
</organism>
<keyword evidence="3" id="KW-1133">Transmembrane helix</keyword>
<feature type="compositionally biased region" description="Low complexity" evidence="2">
    <location>
        <begin position="892"/>
        <end position="927"/>
    </location>
</feature>
<feature type="compositionally biased region" description="Basic and acidic residues" evidence="2">
    <location>
        <begin position="582"/>
        <end position="614"/>
    </location>
</feature>
<dbReference type="RefSeq" id="WP_101889561.1">
    <property type="nucleotide sequence ID" value="NZ_PKJE01000002.1"/>
</dbReference>
<feature type="compositionally biased region" description="Basic and acidic residues" evidence="2">
    <location>
        <begin position="674"/>
        <end position="692"/>
    </location>
</feature>
<keyword evidence="3" id="KW-0472">Membrane</keyword>
<feature type="region of interest" description="Disordered" evidence="2">
    <location>
        <begin position="658"/>
        <end position="1150"/>
    </location>
</feature>
<evidence type="ECO:0000256" key="1">
    <source>
        <dbReference type="SAM" id="Coils"/>
    </source>
</evidence>
<feature type="compositionally biased region" description="Low complexity" evidence="2">
    <location>
        <begin position="1035"/>
        <end position="1048"/>
    </location>
</feature>
<feature type="compositionally biased region" description="Polar residues" evidence="2">
    <location>
        <begin position="928"/>
        <end position="957"/>
    </location>
</feature>
<keyword evidence="3" id="KW-0812">Transmembrane</keyword>
<sequence>MGKHGCKGIPIFLRNKRTRMFSLLTALLATIAIVVGNGAINAASADIFAQYYTYSDACSKVSPSRKIVKKDDDGNYVFCINTGSTVKADSDWRDIPLDVNNINEITARIAKSAIENDFTSRMEAAAYLIHEHYDEDKRGWEEAKRRGFDGASNLKEDAEKLWNEVTQKTPKGMGFKILDPYATYYARSGRVVIDTQGVDERNVTYDSENTKFKVTAVGDKLRFIKDKKQVKEVKDHIGSYSTLYGIDWVATGEGEAEIKGEYYIPYLQRKDIGNGAALIRVAKDEKVKEFTNVLTERAHRKFQPSLSSKSTVKELKVGDSVEDTVTSSLKNPTEGEWVSGKDVRARGYYFVGSYNDIMKKRENKKDKVEEYIKELREDKNIRQVAAADVYFSGENQEVKAVAHEATGDLSKDELASAKVYKVNKDDAGLFGTWVWFIDPGNQKDDVREFIPGKFVEEFGNVNSTVSHKAKISIEHVKNLKNKDTNDVSDAIVVSGVPKDYGKFDGNTDYGFSKDAKMNIRLWWVGNKDSSMSNENMVKLVSSSVEEPKEDENHKKIDSWDVPLHNGTYTLGNGKIILTHNESNSKEAGKDSDSEDNKGSEDNKENRSAENKKEKFEKVGDMIDLLDGNTAKSGMYVFVYEFPGSSRAQEFKTSFNNEDSRSFFDRNKPVTVTVNKEENASGKGEPGKQEPGKEQPGNVNPGKQEQPGVQKPGGSSEKPGKQDPGKQDNPGGSSEKPSKQDPGKSEPAGSGNVTGSEVDPKTSPSGGVVDNIISKQNPQDPQNPQGSGKQDNPGKQNLSKQEPGKQDNPVKDQPGVQKPGDSNEKPSGLQPGGTQNNGSASSGQNGGASDVKNGNKSGESSGEPAGSGNVTGSEVDPKTSPSGGVVDNIISKQNPQNPQSPQNPQNPQGQQGAQGSGVQAGNNNQSGSTQGSGKNNPGKQQQPGNVNPGKEQSGSANPVKSEPGVQKPGDSSENPGGTQCSSAQNEVAGTQSGRAQVGNNAQSGVNAGANNNTLGAQVDAGTNNTVHQNADATGESNPKSNAKSNANNDKINEKNNKKDDQSNVKTDSQYKSEHVATKEDSKENKYTAAKSGTIQRGDSKKVDAHQSATQQGDSKQEDSQYGDNQQVSDSNVEQNAQPNNQYASGTKNSKRRHARLGANVGHLVTTGVKVETTLMFSLAILLIAGSVILAKRVSYIA</sequence>
<feature type="compositionally biased region" description="Polar residues" evidence="2">
    <location>
        <begin position="772"/>
        <end position="799"/>
    </location>
</feature>
<protein>
    <submittedName>
        <fullName evidence="4">Peptidase</fullName>
    </submittedName>
</protein>
<keyword evidence="5" id="KW-1185">Reference proteome</keyword>
<feature type="compositionally biased region" description="Polar residues" evidence="2">
    <location>
        <begin position="968"/>
        <end position="1034"/>
    </location>
</feature>
<accession>A0ABX4SJB9</accession>
<proteinExistence type="predicted"/>
<feature type="transmembrane region" description="Helical" evidence="3">
    <location>
        <begin position="1172"/>
        <end position="1189"/>
    </location>
</feature>
<feature type="compositionally biased region" description="Basic and acidic residues" evidence="2">
    <location>
        <begin position="658"/>
        <end position="667"/>
    </location>
</feature>
<feature type="region of interest" description="Disordered" evidence="2">
    <location>
        <begin position="579"/>
        <end position="614"/>
    </location>
</feature>
<evidence type="ECO:0000313" key="5">
    <source>
        <dbReference type="Proteomes" id="UP000234904"/>
    </source>
</evidence>
<dbReference type="Proteomes" id="UP000234904">
    <property type="component" value="Unassembled WGS sequence"/>
</dbReference>
<gene>
    <name evidence="4" type="ORF">CYJ70_03785</name>
</gene>
<comment type="caution">
    <text evidence="4">The sequence shown here is derived from an EMBL/GenBank/DDBJ whole genome shotgun (WGS) entry which is preliminary data.</text>
</comment>
<evidence type="ECO:0000256" key="3">
    <source>
        <dbReference type="SAM" id="Phobius"/>
    </source>
</evidence>
<name>A0ABX4SJB9_9BIFI</name>
<dbReference type="EMBL" id="PKJE01000002">
    <property type="protein sequence ID" value="PKZ54687.1"/>
    <property type="molecule type" value="Genomic_DNA"/>
</dbReference>
<feature type="coiled-coil region" evidence="1">
    <location>
        <begin position="354"/>
        <end position="381"/>
    </location>
</feature>
<evidence type="ECO:0000313" key="4">
    <source>
        <dbReference type="EMBL" id="PKZ54687.1"/>
    </source>
</evidence>
<feature type="compositionally biased region" description="Basic and acidic residues" evidence="2">
    <location>
        <begin position="1049"/>
        <end position="1084"/>
    </location>
</feature>
<feature type="compositionally biased region" description="Low complexity" evidence="2">
    <location>
        <begin position="831"/>
        <end position="848"/>
    </location>
</feature>
<feature type="compositionally biased region" description="Low complexity" evidence="2">
    <location>
        <begin position="856"/>
        <end position="867"/>
    </location>
</feature>
<keyword evidence="1" id="KW-0175">Coiled coil</keyword>
<feature type="compositionally biased region" description="Polar residues" evidence="2">
    <location>
        <begin position="1105"/>
        <end position="1146"/>
    </location>
</feature>